<proteinExistence type="predicted"/>
<feature type="domain" description="Glycosyl hydrolase-like 10" evidence="2">
    <location>
        <begin position="218"/>
        <end position="496"/>
    </location>
</feature>
<keyword evidence="1" id="KW-0732">Signal</keyword>
<accession>A0A1I2KVE5</accession>
<keyword evidence="4" id="KW-1185">Reference proteome</keyword>
<protein>
    <submittedName>
        <fullName evidence="3">Uncharacterized lipoprotein YddW, UPF0748 family</fullName>
    </submittedName>
</protein>
<dbReference type="InterPro" id="IPR017853">
    <property type="entry name" value="GH"/>
</dbReference>
<dbReference type="RefSeq" id="WP_093921342.1">
    <property type="nucleotide sequence ID" value="NZ_FONW01000013.1"/>
</dbReference>
<dbReference type="PANTHER" id="PTHR43405">
    <property type="entry name" value="GLYCOSYL HYDROLASE DIGH"/>
    <property type="match status" value="1"/>
</dbReference>
<evidence type="ECO:0000256" key="1">
    <source>
        <dbReference type="ARBA" id="ARBA00022729"/>
    </source>
</evidence>
<dbReference type="Proteomes" id="UP000198964">
    <property type="component" value="Unassembled WGS sequence"/>
</dbReference>
<organism evidence="3 4">
    <name type="scientific">Sunxiuqinia elliptica</name>
    <dbReference type="NCBI Taxonomy" id="655355"/>
    <lineage>
        <taxon>Bacteria</taxon>
        <taxon>Pseudomonadati</taxon>
        <taxon>Bacteroidota</taxon>
        <taxon>Bacteroidia</taxon>
        <taxon>Marinilabiliales</taxon>
        <taxon>Prolixibacteraceae</taxon>
        <taxon>Sunxiuqinia</taxon>
    </lineage>
</organism>
<reference evidence="3 4" key="1">
    <citation type="submission" date="2016-10" db="EMBL/GenBank/DDBJ databases">
        <authorList>
            <person name="de Groot N.N."/>
        </authorList>
    </citation>
    <scope>NUCLEOTIDE SEQUENCE [LARGE SCALE GENOMIC DNA]</scope>
    <source>
        <strain evidence="3 4">CGMCC 1.9156</strain>
    </source>
</reference>
<evidence type="ECO:0000259" key="2">
    <source>
        <dbReference type="Pfam" id="PF02638"/>
    </source>
</evidence>
<dbReference type="AlphaFoldDB" id="A0A1I2KVE5"/>
<evidence type="ECO:0000313" key="3">
    <source>
        <dbReference type="EMBL" id="SFF70543.1"/>
    </source>
</evidence>
<dbReference type="EMBL" id="FONW01000013">
    <property type="protein sequence ID" value="SFF70543.1"/>
    <property type="molecule type" value="Genomic_DNA"/>
</dbReference>
<keyword evidence="3" id="KW-0449">Lipoprotein</keyword>
<dbReference type="SUPFAM" id="SSF51445">
    <property type="entry name" value="(Trans)glycosidases"/>
    <property type="match status" value="1"/>
</dbReference>
<dbReference type="STRING" id="655355.SAMN05216283_11387"/>
<dbReference type="Gene3D" id="3.20.20.80">
    <property type="entry name" value="Glycosidases"/>
    <property type="match status" value="1"/>
</dbReference>
<dbReference type="PANTHER" id="PTHR43405:SF1">
    <property type="entry name" value="GLYCOSYL HYDROLASE DIGH"/>
    <property type="match status" value="1"/>
</dbReference>
<dbReference type="Pfam" id="PF02638">
    <property type="entry name" value="GHL10"/>
    <property type="match status" value="1"/>
</dbReference>
<evidence type="ECO:0000313" key="4">
    <source>
        <dbReference type="Proteomes" id="UP000198964"/>
    </source>
</evidence>
<dbReference type="InterPro" id="IPR003790">
    <property type="entry name" value="GHL10"/>
</dbReference>
<dbReference type="InterPro" id="IPR052177">
    <property type="entry name" value="Divisome_Glycosyl_Hydrolase"/>
</dbReference>
<gene>
    <name evidence="3" type="ORF">SAMN05216283_11387</name>
</gene>
<sequence>MKYNLLTGIALLFIAMGCQPKVSWVNKELSTAIYREAGSKELTAVDPEKVGFPGGRGPDHLVAYTPAFGEQTGTNEWGSEAIIRNGIVVSVGGNNSAIPADGFVISGNESASLWISQNLNVGMEIRLEGNTLQYATTENTFIVQARQTYEKVLQRFETGKMTDGQAIKDFEELVQADFDALENAREQQHIDMALMYGKQLLDRSRKLYYSSFEPRENEFRGVWVRLADKTPEELKATIKRMADAGINAILPETIYNGYAIYPSAHPLLPQLPQFKGWDPMQIMVEECAKYGMQVIPWCEMFFIGGAQSPLVKQKPEWVGKFRHGEIFAVLEPGFHYFCPSRPEVADFLLTTIDTMLQRYPIPEVQLDYIRYSLSEPWDKGFCYCDYCRKNVKKKLNFDIMAISPDDKAEWEQWNNYRANNVTRFVEQVNELLQGKHQHVGLSVDVVPHPVKSLELKFQDWGTWVKKDQVDAVYIMSYAFDNMTVSNDAESLKEIVAGTDVSQIVGLGPYMGFKPETLLEQIEISREKGADGVCLFSFNALSDEQIEALKYGPFRSL</sequence>
<dbReference type="PROSITE" id="PS51257">
    <property type="entry name" value="PROKAR_LIPOPROTEIN"/>
    <property type="match status" value="1"/>
</dbReference>
<name>A0A1I2KVE5_9BACT</name>